<organism evidence="1 2">
    <name type="scientific">Senna tora</name>
    <dbReference type="NCBI Taxonomy" id="362788"/>
    <lineage>
        <taxon>Eukaryota</taxon>
        <taxon>Viridiplantae</taxon>
        <taxon>Streptophyta</taxon>
        <taxon>Embryophyta</taxon>
        <taxon>Tracheophyta</taxon>
        <taxon>Spermatophyta</taxon>
        <taxon>Magnoliopsida</taxon>
        <taxon>eudicotyledons</taxon>
        <taxon>Gunneridae</taxon>
        <taxon>Pentapetalae</taxon>
        <taxon>rosids</taxon>
        <taxon>fabids</taxon>
        <taxon>Fabales</taxon>
        <taxon>Fabaceae</taxon>
        <taxon>Caesalpinioideae</taxon>
        <taxon>Cassia clade</taxon>
        <taxon>Senna</taxon>
    </lineage>
</organism>
<reference evidence="1" key="1">
    <citation type="submission" date="2020-09" db="EMBL/GenBank/DDBJ databases">
        <title>Genome-Enabled Discovery of Anthraquinone Biosynthesis in Senna tora.</title>
        <authorList>
            <person name="Kang S.-H."/>
            <person name="Pandey R.P."/>
            <person name="Lee C.-M."/>
            <person name="Sim J.-S."/>
            <person name="Jeong J.-T."/>
            <person name="Choi B.-S."/>
            <person name="Jung M."/>
            <person name="Ginzburg D."/>
            <person name="Zhao K."/>
            <person name="Won S.Y."/>
            <person name="Oh T.-J."/>
            <person name="Yu Y."/>
            <person name="Kim N.-H."/>
            <person name="Lee O.R."/>
            <person name="Lee T.-H."/>
            <person name="Bashyal P."/>
            <person name="Kim T.-S."/>
            <person name="Lee W.-H."/>
            <person name="Kawkins C."/>
            <person name="Kim C.-K."/>
            <person name="Kim J.S."/>
            <person name="Ahn B.O."/>
            <person name="Rhee S.Y."/>
            <person name="Sohng J.K."/>
        </authorList>
    </citation>
    <scope>NUCLEOTIDE SEQUENCE</scope>
    <source>
        <tissue evidence="1">Leaf</tissue>
    </source>
</reference>
<sequence length="37" mass="4245">MRQVGRLKLGMLIVDSERLISISPRVSHYNLDFNKGT</sequence>
<accession>A0A835CF69</accession>
<name>A0A835CF69_9FABA</name>
<comment type="caution">
    <text evidence="1">The sequence shown here is derived from an EMBL/GenBank/DDBJ whole genome shotgun (WGS) entry which is preliminary data.</text>
</comment>
<gene>
    <name evidence="1" type="ORF">G2W53_002849</name>
</gene>
<dbReference type="EMBL" id="JAAIUW010000002">
    <property type="protein sequence ID" value="KAF7840551.1"/>
    <property type="molecule type" value="Genomic_DNA"/>
</dbReference>
<dbReference type="Proteomes" id="UP000634136">
    <property type="component" value="Unassembled WGS sequence"/>
</dbReference>
<evidence type="ECO:0000313" key="2">
    <source>
        <dbReference type="Proteomes" id="UP000634136"/>
    </source>
</evidence>
<proteinExistence type="predicted"/>
<evidence type="ECO:0000313" key="1">
    <source>
        <dbReference type="EMBL" id="KAF7840551.1"/>
    </source>
</evidence>
<protein>
    <submittedName>
        <fullName evidence="1">Uncharacterized protein</fullName>
    </submittedName>
</protein>
<keyword evidence="2" id="KW-1185">Reference proteome</keyword>
<dbReference type="AlphaFoldDB" id="A0A835CF69"/>